<keyword evidence="5" id="KW-0133">Cell shape</keyword>
<dbReference type="AlphaFoldDB" id="A0A077B2N5"/>
<evidence type="ECO:0000256" key="1">
    <source>
        <dbReference type="ARBA" id="ARBA00004651"/>
    </source>
</evidence>
<dbReference type="Proteomes" id="UP000028926">
    <property type="component" value="Chromosome"/>
</dbReference>
<proteinExistence type="inferred from homology"/>
<dbReference type="NCBIfam" id="TIGR03426">
    <property type="entry name" value="shape_MreD"/>
    <property type="match status" value="1"/>
</dbReference>
<protein>
    <submittedName>
        <fullName evidence="9">Uncharacterized protein</fullName>
    </submittedName>
</protein>
<keyword evidence="4 8" id="KW-0812">Transmembrane</keyword>
<feature type="transmembrane region" description="Helical" evidence="8">
    <location>
        <begin position="106"/>
        <end position="125"/>
    </location>
</feature>
<dbReference type="EMBL" id="CP008941">
    <property type="protein sequence ID" value="AIK97265.1"/>
    <property type="molecule type" value="Genomic_DNA"/>
</dbReference>
<gene>
    <name evidence="9" type="ORF">ID47_11765</name>
</gene>
<organism evidence="9 10">
    <name type="scientific">Candidatus Odyssella acanthamoebae</name>
    <dbReference type="NCBI Taxonomy" id="91604"/>
    <lineage>
        <taxon>Bacteria</taxon>
        <taxon>Pseudomonadati</taxon>
        <taxon>Pseudomonadota</taxon>
        <taxon>Alphaproteobacteria</taxon>
        <taxon>Holosporales</taxon>
        <taxon>Candidatus Paracaedibacteraceae</taxon>
        <taxon>Candidatus Odyssella</taxon>
    </lineage>
</organism>
<evidence type="ECO:0000256" key="8">
    <source>
        <dbReference type="SAM" id="Phobius"/>
    </source>
</evidence>
<reference evidence="9 10" key="1">
    <citation type="submission" date="2014-07" db="EMBL/GenBank/DDBJ databases">
        <title>Comparative genomic insights into amoeba endosymbionts belonging to the families of Holosporaceae and Candidatus Midichloriaceae within Rickettsiales.</title>
        <authorList>
            <person name="Wang Z."/>
            <person name="Wu M."/>
        </authorList>
    </citation>
    <scope>NUCLEOTIDE SEQUENCE [LARGE SCALE GENOMIC DNA]</scope>
    <source>
        <strain evidence="9">PRA3</strain>
    </source>
</reference>
<feature type="transmembrane region" description="Helical" evidence="8">
    <location>
        <begin position="72"/>
        <end position="94"/>
    </location>
</feature>
<keyword evidence="6 8" id="KW-1133">Transmembrane helix</keyword>
<evidence type="ECO:0000256" key="6">
    <source>
        <dbReference type="ARBA" id="ARBA00022989"/>
    </source>
</evidence>
<dbReference type="InterPro" id="IPR007227">
    <property type="entry name" value="Cell_shape_determining_MreD"/>
</dbReference>
<dbReference type="GO" id="GO:0008360">
    <property type="term" value="P:regulation of cell shape"/>
    <property type="evidence" value="ECO:0007669"/>
    <property type="project" value="UniProtKB-KW"/>
</dbReference>
<dbReference type="STRING" id="91604.ID47_11765"/>
<comment type="subcellular location">
    <subcellularLocation>
        <location evidence="1">Cell membrane</location>
        <topology evidence="1">Multi-pass membrane protein</topology>
    </subcellularLocation>
</comment>
<dbReference type="eggNOG" id="ENOG50301IM">
    <property type="taxonomic scope" value="Bacteria"/>
</dbReference>
<evidence type="ECO:0000313" key="10">
    <source>
        <dbReference type="Proteomes" id="UP000028926"/>
    </source>
</evidence>
<name>A0A077B2N5_9PROT</name>
<evidence type="ECO:0000256" key="4">
    <source>
        <dbReference type="ARBA" id="ARBA00022692"/>
    </source>
</evidence>
<comment type="similarity">
    <text evidence="2">Belongs to the MreD family.</text>
</comment>
<evidence type="ECO:0000256" key="5">
    <source>
        <dbReference type="ARBA" id="ARBA00022960"/>
    </source>
</evidence>
<sequence length="173" mass="19936">MKSSVDTWLIKRYLIEFIFLSGLFLLGLMPLWQKIDVVPNFGSVVIYLWTIYRPDLMSRRLFIILGICRDAIMGYPIGIGVLELILVVSITRLFRRYVLQKSFWTVFWGYAIFATLSNCLFWLILSATKGYILPFTGALKPILFNLLSYPILCEVSLTVQQKIDGMKQQGIHG</sequence>
<evidence type="ECO:0000313" key="9">
    <source>
        <dbReference type="EMBL" id="AIK97265.1"/>
    </source>
</evidence>
<dbReference type="OrthoDB" id="7161178at2"/>
<dbReference type="RefSeq" id="WP_051908863.1">
    <property type="nucleotide sequence ID" value="NZ_CP008941.1"/>
</dbReference>
<dbReference type="KEGG" id="paca:ID47_11765"/>
<evidence type="ECO:0000256" key="3">
    <source>
        <dbReference type="ARBA" id="ARBA00022475"/>
    </source>
</evidence>
<evidence type="ECO:0000256" key="2">
    <source>
        <dbReference type="ARBA" id="ARBA00007776"/>
    </source>
</evidence>
<dbReference type="HOGENOM" id="CLU_122712_0_0_5"/>
<keyword evidence="3" id="KW-1003">Cell membrane</keyword>
<accession>A0A077B2N5</accession>
<feature type="transmembrane region" description="Helical" evidence="8">
    <location>
        <begin position="12"/>
        <end position="31"/>
    </location>
</feature>
<evidence type="ECO:0000256" key="7">
    <source>
        <dbReference type="ARBA" id="ARBA00023136"/>
    </source>
</evidence>
<keyword evidence="7 8" id="KW-0472">Membrane</keyword>
<keyword evidence="10" id="KW-1185">Reference proteome</keyword>
<dbReference type="GO" id="GO:0005886">
    <property type="term" value="C:plasma membrane"/>
    <property type="evidence" value="ECO:0007669"/>
    <property type="project" value="UniProtKB-SubCell"/>
</dbReference>